<dbReference type="EMBL" id="BGPR01023143">
    <property type="protein sequence ID" value="GBN90077.1"/>
    <property type="molecule type" value="Genomic_DNA"/>
</dbReference>
<evidence type="ECO:0000313" key="1">
    <source>
        <dbReference type="EMBL" id="GBN90075.1"/>
    </source>
</evidence>
<protein>
    <submittedName>
        <fullName evidence="2">Uncharacterized protein</fullName>
    </submittedName>
</protein>
<sequence length="116" mass="13371">MRTSVERFENPLADVVFLFHLGSSKYGEELSPRPPKHLLRDSILGTLVSLERYCRRLKGSRGFGNEDGTIPLCPRRSRRVRVDGQEAGACLWVLLVGLFRFPRRRNGWNIYVGKRI</sequence>
<proteinExistence type="predicted"/>
<accession>A0A4Y2SPG0</accession>
<evidence type="ECO:0000313" key="2">
    <source>
        <dbReference type="EMBL" id="GBN90077.1"/>
    </source>
</evidence>
<comment type="caution">
    <text evidence="2">The sequence shown here is derived from an EMBL/GenBank/DDBJ whole genome shotgun (WGS) entry which is preliminary data.</text>
</comment>
<dbReference type="EMBL" id="BGPR01023142">
    <property type="protein sequence ID" value="GBN90075.1"/>
    <property type="molecule type" value="Genomic_DNA"/>
</dbReference>
<reference evidence="2 3" key="1">
    <citation type="journal article" date="2019" name="Sci. Rep.">
        <title>Orb-weaving spider Araneus ventricosus genome elucidates the spidroin gene catalogue.</title>
        <authorList>
            <person name="Kono N."/>
            <person name="Nakamura H."/>
            <person name="Ohtoshi R."/>
            <person name="Moran D.A.P."/>
            <person name="Shinohara A."/>
            <person name="Yoshida Y."/>
            <person name="Fujiwara M."/>
            <person name="Mori M."/>
            <person name="Tomita M."/>
            <person name="Arakawa K."/>
        </authorList>
    </citation>
    <scope>NUCLEOTIDE SEQUENCE [LARGE SCALE GENOMIC DNA]</scope>
</reference>
<gene>
    <name evidence="2" type="ORF">AVEN_114522_1</name>
    <name evidence="1" type="ORF">AVEN_253043_1</name>
</gene>
<keyword evidence="3" id="KW-1185">Reference proteome</keyword>
<dbReference type="AlphaFoldDB" id="A0A4Y2SPG0"/>
<dbReference type="Proteomes" id="UP000499080">
    <property type="component" value="Unassembled WGS sequence"/>
</dbReference>
<name>A0A4Y2SPG0_ARAVE</name>
<organism evidence="2 3">
    <name type="scientific">Araneus ventricosus</name>
    <name type="common">Orbweaver spider</name>
    <name type="synonym">Epeira ventricosa</name>
    <dbReference type="NCBI Taxonomy" id="182803"/>
    <lineage>
        <taxon>Eukaryota</taxon>
        <taxon>Metazoa</taxon>
        <taxon>Ecdysozoa</taxon>
        <taxon>Arthropoda</taxon>
        <taxon>Chelicerata</taxon>
        <taxon>Arachnida</taxon>
        <taxon>Araneae</taxon>
        <taxon>Araneomorphae</taxon>
        <taxon>Entelegynae</taxon>
        <taxon>Araneoidea</taxon>
        <taxon>Araneidae</taxon>
        <taxon>Araneus</taxon>
    </lineage>
</organism>
<evidence type="ECO:0000313" key="3">
    <source>
        <dbReference type="Proteomes" id="UP000499080"/>
    </source>
</evidence>